<reference evidence="2" key="1">
    <citation type="journal article" date="2017" name="Nat. Ecol. Evol.">
        <title>Genome expansion and lineage-specific genetic innovations in the forest pathogenic fungi Armillaria.</title>
        <authorList>
            <person name="Sipos G."/>
            <person name="Prasanna A.N."/>
            <person name="Walter M.C."/>
            <person name="O'Connor E."/>
            <person name="Balint B."/>
            <person name="Krizsan K."/>
            <person name="Kiss B."/>
            <person name="Hess J."/>
            <person name="Varga T."/>
            <person name="Slot J."/>
            <person name="Riley R."/>
            <person name="Boka B."/>
            <person name="Rigling D."/>
            <person name="Barry K."/>
            <person name="Lee J."/>
            <person name="Mihaltcheva S."/>
            <person name="LaButti K."/>
            <person name="Lipzen A."/>
            <person name="Waldron R."/>
            <person name="Moloney N.M."/>
            <person name="Sperisen C."/>
            <person name="Kredics L."/>
            <person name="Vagvoelgyi C."/>
            <person name="Patrignani A."/>
            <person name="Fitzpatrick D."/>
            <person name="Nagy I."/>
            <person name="Doyle S."/>
            <person name="Anderson J.B."/>
            <person name="Grigoriev I.V."/>
            <person name="Gueldener U."/>
            <person name="Muensterkoetter M."/>
            <person name="Nagy L.G."/>
        </authorList>
    </citation>
    <scope>NUCLEOTIDE SEQUENCE [LARGE SCALE GENOMIC DNA]</scope>
    <source>
        <strain evidence="2">C18/9</strain>
    </source>
</reference>
<dbReference type="OrthoDB" id="10309633at2759"/>
<gene>
    <name evidence="1" type="ORF">ARMOST_01377</name>
</gene>
<accession>A0A284QNS8</accession>
<organism evidence="1 2">
    <name type="scientific">Armillaria ostoyae</name>
    <name type="common">Armillaria root rot fungus</name>
    <dbReference type="NCBI Taxonomy" id="47428"/>
    <lineage>
        <taxon>Eukaryota</taxon>
        <taxon>Fungi</taxon>
        <taxon>Dikarya</taxon>
        <taxon>Basidiomycota</taxon>
        <taxon>Agaricomycotina</taxon>
        <taxon>Agaricomycetes</taxon>
        <taxon>Agaricomycetidae</taxon>
        <taxon>Agaricales</taxon>
        <taxon>Marasmiineae</taxon>
        <taxon>Physalacriaceae</taxon>
        <taxon>Armillaria</taxon>
    </lineage>
</organism>
<dbReference type="Proteomes" id="UP000219338">
    <property type="component" value="Unassembled WGS sequence"/>
</dbReference>
<keyword evidence="2" id="KW-1185">Reference proteome</keyword>
<protein>
    <submittedName>
        <fullName evidence="1">Uncharacterized protein</fullName>
    </submittedName>
</protein>
<name>A0A284QNS8_ARMOS</name>
<dbReference type="EMBL" id="FUEG01000001">
    <property type="protein sequence ID" value="SJK98119.1"/>
    <property type="molecule type" value="Genomic_DNA"/>
</dbReference>
<evidence type="ECO:0000313" key="2">
    <source>
        <dbReference type="Proteomes" id="UP000219338"/>
    </source>
</evidence>
<evidence type="ECO:0000313" key="1">
    <source>
        <dbReference type="EMBL" id="SJK98119.1"/>
    </source>
</evidence>
<proteinExistence type="predicted"/>
<dbReference type="AlphaFoldDB" id="A0A284QNS8"/>
<sequence length="125" mass="13591">MSWRSMRHRKESGIDRIVPFSKANSHYAESSSLALLLQSSLGSTLVSLIPVEGLLSLRVYNDSCNPIFMVFADNPCTASAFGRSPASIKFDALHLNGLDYACRIDPNSGTSEGYGIQVCCRNDGD</sequence>